<accession>A0AAD9XCB2</accession>
<evidence type="ECO:0000313" key="4">
    <source>
        <dbReference type="EMBL" id="KAK2656733.1"/>
    </source>
</evidence>
<dbReference type="CDD" id="cd23832">
    <property type="entry name" value="DRWD-C_FANCL"/>
    <property type="match status" value="1"/>
</dbReference>
<dbReference type="InterPro" id="IPR043898">
    <property type="entry name" value="FANCL_d2"/>
</dbReference>
<dbReference type="Gene3D" id="3.10.110.20">
    <property type="entry name" value="RWD domain-like"/>
    <property type="match status" value="1"/>
</dbReference>
<dbReference type="Gene3D" id="3.30.40.10">
    <property type="entry name" value="Zinc/RING finger domain, C3HC4 (zinc finger)"/>
    <property type="match status" value="1"/>
</dbReference>
<dbReference type="InterPro" id="IPR016135">
    <property type="entry name" value="UBQ-conjugating_enzyme/RWD"/>
</dbReference>
<feature type="domain" description="FANCL UBC-like" evidence="2">
    <location>
        <begin position="28"/>
        <end position="116"/>
    </location>
</feature>
<evidence type="ECO:0008006" key="6">
    <source>
        <dbReference type="Google" id="ProtNLM"/>
    </source>
</evidence>
<dbReference type="Proteomes" id="UP001280121">
    <property type="component" value="Unassembled WGS sequence"/>
</dbReference>
<dbReference type="InterPro" id="IPR044037">
    <property type="entry name" value="FANCL_d3"/>
</dbReference>
<protein>
    <recommendedName>
        <fullName evidence="6">E3 ubiquitin-protein ligase FANCL</fullName>
    </recommendedName>
</protein>
<gene>
    <name evidence="4" type="ORF">Ddye_009785</name>
</gene>
<dbReference type="PANTHER" id="PTHR13206:SF0">
    <property type="entry name" value="E3 UBIQUITIN-PROTEIN LIGASE FANCL"/>
    <property type="match status" value="1"/>
</dbReference>
<dbReference type="GO" id="GO:0006513">
    <property type="term" value="P:protein monoubiquitination"/>
    <property type="evidence" value="ECO:0007669"/>
    <property type="project" value="TreeGrafter"/>
</dbReference>
<evidence type="ECO:0000259" key="1">
    <source>
        <dbReference type="Pfam" id="PF11793"/>
    </source>
</evidence>
<dbReference type="Pfam" id="PF18891">
    <property type="entry name" value="FANCL_d3"/>
    <property type="match status" value="1"/>
</dbReference>
<evidence type="ECO:0000313" key="5">
    <source>
        <dbReference type="Proteomes" id="UP001280121"/>
    </source>
</evidence>
<dbReference type="InterPro" id="IPR026850">
    <property type="entry name" value="FANCL_C"/>
</dbReference>
<dbReference type="EMBL" id="JANJYI010000003">
    <property type="protein sequence ID" value="KAK2656733.1"/>
    <property type="molecule type" value="Genomic_DNA"/>
</dbReference>
<dbReference type="AlphaFoldDB" id="A0AAD9XCB2"/>
<comment type="caution">
    <text evidence="4">The sequence shown here is derived from an EMBL/GenBank/DDBJ whole genome shotgun (WGS) entry which is preliminary data.</text>
</comment>
<reference evidence="4" key="1">
    <citation type="journal article" date="2023" name="Plant J.">
        <title>Genome sequences and population genomics provide insights into the demographic history, inbreeding, and mutation load of two 'living fossil' tree species of Dipteronia.</title>
        <authorList>
            <person name="Feng Y."/>
            <person name="Comes H.P."/>
            <person name="Chen J."/>
            <person name="Zhu S."/>
            <person name="Lu R."/>
            <person name="Zhang X."/>
            <person name="Li P."/>
            <person name="Qiu J."/>
            <person name="Olsen K.M."/>
            <person name="Qiu Y."/>
        </authorList>
    </citation>
    <scope>NUCLEOTIDE SEQUENCE</scope>
    <source>
        <strain evidence="4">KIB01</strain>
    </source>
</reference>
<evidence type="ECO:0000259" key="3">
    <source>
        <dbReference type="Pfam" id="PF18891"/>
    </source>
</evidence>
<dbReference type="InterPro" id="IPR013083">
    <property type="entry name" value="Znf_RING/FYVE/PHD"/>
</dbReference>
<dbReference type="InterPro" id="IPR043003">
    <property type="entry name" value="FANCL_d3_sf"/>
</dbReference>
<evidence type="ECO:0000259" key="2">
    <source>
        <dbReference type="Pfam" id="PF18890"/>
    </source>
</evidence>
<dbReference type="CDD" id="cd23831">
    <property type="entry name" value="DRWD-N_FANCL"/>
    <property type="match status" value="1"/>
</dbReference>
<dbReference type="GO" id="GO:0036297">
    <property type="term" value="P:interstrand cross-link repair"/>
    <property type="evidence" value="ECO:0007669"/>
    <property type="project" value="InterPro"/>
</dbReference>
<name>A0AAD9XCB2_9ROSI</name>
<dbReference type="GO" id="GO:0061630">
    <property type="term" value="F:ubiquitin protein ligase activity"/>
    <property type="evidence" value="ECO:0007669"/>
    <property type="project" value="TreeGrafter"/>
</dbReference>
<keyword evidence="5" id="KW-1185">Reference proteome</keyword>
<sequence>MVSGTIILRNQMERIEQSRCRELANSSSFYRTVYSEIEEVGWEHLGRLSGDLEFVSFRVLDEKGRVHCMEIKLDKNYPSSPPSISMDVPYIFNLKWSTNSRLKDLLQQFREHLEKLQEFWIILDEIDKSLWIVDTKQPSRANACRQINLGNDCFIVLSIHANDPKSIPECRFMGSDPTVNSLRKTWQRNSKRWNKDKPFLENVVNLLETQLPRRPIDHQNDVQQVECGICYAQSLPVDDELGAMSGSGTDYTCDNISCSRDFHSICLGDWLCSITTTRQSYDVLFGNCPYCSEPVAVRINNAKR</sequence>
<feature type="domain" description="FANCL UBC-like" evidence="3">
    <location>
        <begin position="118"/>
        <end position="213"/>
    </location>
</feature>
<dbReference type="InterPro" id="IPR026848">
    <property type="entry name" value="Fancl"/>
</dbReference>
<dbReference type="SMART" id="SM01197">
    <property type="entry name" value="FANCL_C"/>
    <property type="match status" value="1"/>
</dbReference>
<dbReference type="Pfam" id="PF11793">
    <property type="entry name" value="FANCL_C"/>
    <property type="match status" value="1"/>
</dbReference>
<feature type="domain" description="FANCL C-terminal" evidence="1">
    <location>
        <begin position="223"/>
        <end position="298"/>
    </location>
</feature>
<dbReference type="PANTHER" id="PTHR13206">
    <property type="entry name" value="UBIQUITIN LIGASE PROTEIN PHF9 FANCONI ANEMIA GROUP L PROTEIN"/>
    <property type="match status" value="1"/>
</dbReference>
<dbReference type="GO" id="GO:0043240">
    <property type="term" value="C:Fanconi anaemia nuclear complex"/>
    <property type="evidence" value="ECO:0007669"/>
    <property type="project" value="InterPro"/>
</dbReference>
<organism evidence="4 5">
    <name type="scientific">Dipteronia dyeriana</name>
    <dbReference type="NCBI Taxonomy" id="168575"/>
    <lineage>
        <taxon>Eukaryota</taxon>
        <taxon>Viridiplantae</taxon>
        <taxon>Streptophyta</taxon>
        <taxon>Embryophyta</taxon>
        <taxon>Tracheophyta</taxon>
        <taxon>Spermatophyta</taxon>
        <taxon>Magnoliopsida</taxon>
        <taxon>eudicotyledons</taxon>
        <taxon>Gunneridae</taxon>
        <taxon>Pentapetalae</taxon>
        <taxon>rosids</taxon>
        <taxon>malvids</taxon>
        <taxon>Sapindales</taxon>
        <taxon>Sapindaceae</taxon>
        <taxon>Hippocastanoideae</taxon>
        <taxon>Acereae</taxon>
        <taxon>Dipteronia</taxon>
    </lineage>
</organism>
<proteinExistence type="predicted"/>
<dbReference type="Gene3D" id="3.10.110.10">
    <property type="entry name" value="Ubiquitin Conjugating Enzyme"/>
    <property type="match status" value="1"/>
</dbReference>
<dbReference type="Pfam" id="PF18890">
    <property type="entry name" value="FANCL_d2"/>
    <property type="match status" value="1"/>
</dbReference>
<dbReference type="SUPFAM" id="SSF57850">
    <property type="entry name" value="RING/U-box"/>
    <property type="match status" value="1"/>
</dbReference>